<accession>A0A382ISS4</accession>
<feature type="transmembrane region" description="Helical" evidence="1">
    <location>
        <begin position="12"/>
        <end position="29"/>
    </location>
</feature>
<feature type="transmembrane region" description="Helical" evidence="1">
    <location>
        <begin position="98"/>
        <end position="116"/>
    </location>
</feature>
<evidence type="ECO:0000256" key="1">
    <source>
        <dbReference type="SAM" id="Phobius"/>
    </source>
</evidence>
<sequence>MLKSFLANNKLLVVLIFSLVGNIIAWLHMNAQFRWEWAKSIWWIILGGVPISFLFYYSTRWSYEYFGQYWAVRPLGFGMATIVFGIMTAVFLKEMPSLKIWISLLLALAIIILNTSNTLDKM</sequence>
<keyword evidence="1" id="KW-0812">Transmembrane</keyword>
<keyword evidence="1" id="KW-0472">Membrane</keyword>
<reference evidence="2" key="1">
    <citation type="submission" date="2018-05" db="EMBL/GenBank/DDBJ databases">
        <authorList>
            <person name="Lanie J.A."/>
            <person name="Ng W.-L."/>
            <person name="Kazmierczak K.M."/>
            <person name="Andrzejewski T.M."/>
            <person name="Davidsen T.M."/>
            <person name="Wayne K.J."/>
            <person name="Tettelin H."/>
            <person name="Glass J.I."/>
            <person name="Rusch D."/>
            <person name="Podicherti R."/>
            <person name="Tsui H.-C.T."/>
            <person name="Winkler M.E."/>
        </authorList>
    </citation>
    <scope>NUCLEOTIDE SEQUENCE</scope>
</reference>
<gene>
    <name evidence="2" type="ORF">METZ01_LOCUS255584</name>
</gene>
<evidence type="ECO:0008006" key="3">
    <source>
        <dbReference type="Google" id="ProtNLM"/>
    </source>
</evidence>
<proteinExistence type="predicted"/>
<protein>
    <recommendedName>
        <fullName evidence="3">EamA domain-containing protein</fullName>
    </recommendedName>
</protein>
<name>A0A382ISS4_9ZZZZ</name>
<dbReference type="AlphaFoldDB" id="A0A382ISS4"/>
<feature type="transmembrane region" description="Helical" evidence="1">
    <location>
        <begin position="41"/>
        <end position="58"/>
    </location>
</feature>
<dbReference type="EMBL" id="UINC01069389">
    <property type="protein sequence ID" value="SVC02730.1"/>
    <property type="molecule type" value="Genomic_DNA"/>
</dbReference>
<feature type="transmembrane region" description="Helical" evidence="1">
    <location>
        <begin position="70"/>
        <end position="92"/>
    </location>
</feature>
<evidence type="ECO:0000313" key="2">
    <source>
        <dbReference type="EMBL" id="SVC02730.1"/>
    </source>
</evidence>
<organism evidence="2">
    <name type="scientific">marine metagenome</name>
    <dbReference type="NCBI Taxonomy" id="408172"/>
    <lineage>
        <taxon>unclassified sequences</taxon>
        <taxon>metagenomes</taxon>
        <taxon>ecological metagenomes</taxon>
    </lineage>
</organism>
<keyword evidence="1" id="KW-1133">Transmembrane helix</keyword>